<keyword evidence="6" id="KW-1185">Reference proteome</keyword>
<evidence type="ECO:0000256" key="3">
    <source>
        <dbReference type="ARBA" id="ARBA00023002"/>
    </source>
</evidence>
<dbReference type="PANTHER" id="PTHR22893:SF129">
    <property type="entry name" value="FLAVIN OXIDOREDUCTASE HXNT"/>
    <property type="match status" value="1"/>
</dbReference>
<comment type="similarity">
    <text evidence="2">Belongs to the NADH:flavin oxidoreductase/NADH oxidase family.</text>
</comment>
<name>A0AAX6MMX0_9PEZI</name>
<evidence type="ECO:0000259" key="4">
    <source>
        <dbReference type="Pfam" id="PF00724"/>
    </source>
</evidence>
<evidence type="ECO:0000256" key="2">
    <source>
        <dbReference type="ARBA" id="ARBA00005979"/>
    </source>
</evidence>
<evidence type="ECO:0000313" key="6">
    <source>
        <dbReference type="Proteomes" id="UP001369815"/>
    </source>
</evidence>
<reference evidence="5 6" key="1">
    <citation type="journal article" date="2024" name="Front Chem Biol">
        <title>Unveiling the potential of Daldinia eschscholtzii MFLUCC 19-0629 through bioactivity and bioinformatics studies for enhanced sustainable agriculture production.</title>
        <authorList>
            <person name="Brooks S."/>
            <person name="Weaver J.A."/>
            <person name="Klomchit A."/>
            <person name="Alharthi S.A."/>
            <person name="Onlamun T."/>
            <person name="Nurani R."/>
            <person name="Vong T.K."/>
            <person name="Alberti F."/>
            <person name="Greco C."/>
        </authorList>
    </citation>
    <scope>NUCLEOTIDE SEQUENCE [LARGE SCALE GENOMIC DNA]</scope>
    <source>
        <strain evidence="5">MFLUCC 19-0629</strain>
    </source>
</reference>
<comment type="caution">
    <text evidence="5">The sequence shown here is derived from an EMBL/GenBank/DDBJ whole genome shotgun (WGS) entry which is preliminary data.</text>
</comment>
<dbReference type="InterPro" id="IPR013785">
    <property type="entry name" value="Aldolase_TIM"/>
</dbReference>
<protein>
    <recommendedName>
        <fullName evidence="4">NADH:flavin oxidoreductase/NADH oxidase N-terminal domain-containing protein</fullName>
    </recommendedName>
</protein>
<dbReference type="CDD" id="cd02933">
    <property type="entry name" value="OYE_like_FMN"/>
    <property type="match status" value="1"/>
</dbReference>
<dbReference type="GO" id="GO:0003959">
    <property type="term" value="F:NADPH dehydrogenase activity"/>
    <property type="evidence" value="ECO:0007669"/>
    <property type="project" value="TreeGrafter"/>
</dbReference>
<evidence type="ECO:0000313" key="5">
    <source>
        <dbReference type="EMBL" id="KAK6953826.1"/>
    </source>
</evidence>
<dbReference type="Gene3D" id="3.20.20.70">
    <property type="entry name" value="Aldolase class I"/>
    <property type="match status" value="1"/>
</dbReference>
<dbReference type="AlphaFoldDB" id="A0AAX6MMX0"/>
<proteinExistence type="inferred from homology"/>
<accession>A0AAX6MMX0</accession>
<dbReference type="EMBL" id="JBANMG010000004">
    <property type="protein sequence ID" value="KAK6953826.1"/>
    <property type="molecule type" value="Genomic_DNA"/>
</dbReference>
<gene>
    <name evidence="5" type="ORF">Daesc_003788</name>
</gene>
<sequence length="395" mass="44040">MSSPNYVPLKDTKLFAPFKLGNYELQHRIALAPCTRMRGVKESDGIYVPNDLVAEYYGQRATKGGLLITEATDISHYAGGYPGIPGIFTPSQVEGWKKVTDAVHAKGGYIFLQIWHTGRASPPSFLGGKSPVSSSNHPMEDSWIDGTPCDSSPPRPLTVDEIRAIVQDFAEAAKRAIQAGFDGVEIHGANGYLLEQFLHDNVNDRTDEYGGSVENRCRFPLEVLKAVCDAIGSDKVGIRLSPWNYFQSTRDSNRLEHWSYLCEQIVNLPSSQRPVYVHMVEARFDEVLDEQKKVESLTENDKEPTVSLLPFRNILQRAGIAFFSAGCFNWENTVPKLESGATDIVCFGRWFIANPDLPQRLADGIPLTKYDRSTFYLTVPPEKGYIDYPVYSATA</sequence>
<dbReference type="Pfam" id="PF00724">
    <property type="entry name" value="Oxidored_FMN"/>
    <property type="match status" value="1"/>
</dbReference>
<dbReference type="Proteomes" id="UP001369815">
    <property type="component" value="Unassembled WGS sequence"/>
</dbReference>
<dbReference type="GO" id="GO:0010181">
    <property type="term" value="F:FMN binding"/>
    <property type="evidence" value="ECO:0007669"/>
    <property type="project" value="InterPro"/>
</dbReference>
<evidence type="ECO:0000256" key="1">
    <source>
        <dbReference type="ARBA" id="ARBA00001917"/>
    </source>
</evidence>
<dbReference type="SUPFAM" id="SSF51395">
    <property type="entry name" value="FMN-linked oxidoreductases"/>
    <property type="match status" value="1"/>
</dbReference>
<comment type="cofactor">
    <cofactor evidence="1">
        <name>FMN</name>
        <dbReference type="ChEBI" id="CHEBI:58210"/>
    </cofactor>
</comment>
<feature type="domain" description="NADH:flavin oxidoreductase/NADH oxidase N-terminal" evidence="4">
    <location>
        <begin position="13"/>
        <end position="367"/>
    </location>
</feature>
<dbReference type="FunFam" id="3.20.20.70:FF:000059">
    <property type="entry name" value="N-ethylmaleimide reductase, FMN-linked"/>
    <property type="match status" value="1"/>
</dbReference>
<organism evidence="5 6">
    <name type="scientific">Daldinia eschscholtzii</name>
    <dbReference type="NCBI Taxonomy" id="292717"/>
    <lineage>
        <taxon>Eukaryota</taxon>
        <taxon>Fungi</taxon>
        <taxon>Dikarya</taxon>
        <taxon>Ascomycota</taxon>
        <taxon>Pezizomycotina</taxon>
        <taxon>Sordariomycetes</taxon>
        <taxon>Xylariomycetidae</taxon>
        <taxon>Xylariales</taxon>
        <taxon>Hypoxylaceae</taxon>
        <taxon>Daldinia</taxon>
    </lineage>
</organism>
<dbReference type="InterPro" id="IPR045247">
    <property type="entry name" value="Oye-like"/>
</dbReference>
<keyword evidence="3" id="KW-0560">Oxidoreductase</keyword>
<dbReference type="PANTHER" id="PTHR22893">
    <property type="entry name" value="NADH OXIDOREDUCTASE-RELATED"/>
    <property type="match status" value="1"/>
</dbReference>
<dbReference type="GO" id="GO:0005829">
    <property type="term" value="C:cytosol"/>
    <property type="evidence" value="ECO:0007669"/>
    <property type="project" value="UniProtKB-ARBA"/>
</dbReference>
<dbReference type="InterPro" id="IPR001155">
    <property type="entry name" value="OxRdtase_FMN_N"/>
</dbReference>
<dbReference type="GO" id="GO:0016628">
    <property type="term" value="F:oxidoreductase activity, acting on the CH-CH group of donors, NAD or NADP as acceptor"/>
    <property type="evidence" value="ECO:0007669"/>
    <property type="project" value="UniProtKB-ARBA"/>
</dbReference>